<keyword evidence="1" id="KW-0677">Repeat</keyword>
<dbReference type="PANTHER" id="PTHR47926">
    <property type="entry name" value="PENTATRICOPEPTIDE REPEAT-CONTAINING PROTEIN"/>
    <property type="match status" value="1"/>
</dbReference>
<evidence type="ECO:0008006" key="6">
    <source>
        <dbReference type="Google" id="ProtNLM"/>
    </source>
</evidence>
<dbReference type="OrthoDB" id="411581at2759"/>
<dbReference type="NCBIfam" id="TIGR00756">
    <property type="entry name" value="PPR"/>
    <property type="match status" value="1"/>
</dbReference>
<dbReference type="InterPro" id="IPR046960">
    <property type="entry name" value="PPR_At4g14850-like_plant"/>
</dbReference>
<evidence type="ECO:0000256" key="3">
    <source>
        <dbReference type="PROSITE-ProRule" id="PRU00708"/>
    </source>
</evidence>
<dbReference type="InterPro" id="IPR011990">
    <property type="entry name" value="TPR-like_helical_dom_sf"/>
</dbReference>
<evidence type="ECO:0000256" key="2">
    <source>
        <dbReference type="ARBA" id="ARBA00022946"/>
    </source>
</evidence>
<evidence type="ECO:0000256" key="1">
    <source>
        <dbReference type="ARBA" id="ARBA00022737"/>
    </source>
</evidence>
<dbReference type="Proteomes" id="UP000275267">
    <property type="component" value="Unassembled WGS sequence"/>
</dbReference>
<dbReference type="EMBL" id="PQIB02000004">
    <property type="protein sequence ID" value="RLN23822.1"/>
    <property type="molecule type" value="Genomic_DNA"/>
</dbReference>
<protein>
    <recommendedName>
        <fullName evidence="6">Pentatricopeptide repeat-containing protein</fullName>
    </recommendedName>
</protein>
<gene>
    <name evidence="4" type="ORF">C2845_PM07G20770</name>
</gene>
<sequence>MYAALGDLADARASFAEIACPDVVCVAAMVGSRRRGCARDLFDGMPLRDHVAWNAMIAGYVHVCRSREALRVFDEMRSAGASVGEATLVSVLTACAQMGPFGPRKVDALVHAQPMRMSVTLGTAFLDMYSKCGCAVQWQWPWMRSRAWAKGAGQTCIGQALGD</sequence>
<dbReference type="Pfam" id="PF13041">
    <property type="entry name" value="PPR_2"/>
    <property type="match status" value="1"/>
</dbReference>
<accession>A0A3L6SMF7</accession>
<dbReference type="PANTHER" id="PTHR47926:SF379">
    <property type="entry name" value="TETRATRICOPEPTIDE-LIKE HELICAL DOMAIN SUPERFAMILY"/>
    <property type="match status" value="1"/>
</dbReference>
<evidence type="ECO:0000313" key="5">
    <source>
        <dbReference type="Proteomes" id="UP000275267"/>
    </source>
</evidence>
<reference evidence="5" key="1">
    <citation type="journal article" date="2019" name="Nat. Commun.">
        <title>The genome of broomcorn millet.</title>
        <authorList>
            <person name="Zou C."/>
            <person name="Miki D."/>
            <person name="Li D."/>
            <person name="Tang Q."/>
            <person name="Xiao L."/>
            <person name="Rajput S."/>
            <person name="Deng P."/>
            <person name="Jia W."/>
            <person name="Huang R."/>
            <person name="Zhang M."/>
            <person name="Sun Y."/>
            <person name="Hu J."/>
            <person name="Fu X."/>
            <person name="Schnable P.S."/>
            <person name="Li F."/>
            <person name="Zhang H."/>
            <person name="Feng B."/>
            <person name="Zhu X."/>
            <person name="Liu R."/>
            <person name="Schnable J.C."/>
            <person name="Zhu J.-K."/>
            <person name="Zhang H."/>
        </authorList>
    </citation>
    <scope>NUCLEOTIDE SEQUENCE [LARGE SCALE GENOMIC DNA]</scope>
</reference>
<dbReference type="InterPro" id="IPR002885">
    <property type="entry name" value="PPR_rpt"/>
</dbReference>
<dbReference type="Gene3D" id="1.25.40.10">
    <property type="entry name" value="Tetratricopeptide repeat domain"/>
    <property type="match status" value="1"/>
</dbReference>
<evidence type="ECO:0000313" key="4">
    <source>
        <dbReference type="EMBL" id="RLN23822.1"/>
    </source>
</evidence>
<feature type="repeat" description="PPR" evidence="3">
    <location>
        <begin position="49"/>
        <end position="83"/>
    </location>
</feature>
<dbReference type="STRING" id="4540.A0A3L6SMF7"/>
<keyword evidence="2" id="KW-0809">Transit peptide</keyword>
<proteinExistence type="predicted"/>
<dbReference type="GO" id="GO:0003723">
    <property type="term" value="F:RNA binding"/>
    <property type="evidence" value="ECO:0007669"/>
    <property type="project" value="InterPro"/>
</dbReference>
<dbReference type="GO" id="GO:0009451">
    <property type="term" value="P:RNA modification"/>
    <property type="evidence" value="ECO:0007669"/>
    <property type="project" value="InterPro"/>
</dbReference>
<dbReference type="PROSITE" id="PS51375">
    <property type="entry name" value="PPR"/>
    <property type="match status" value="1"/>
</dbReference>
<keyword evidence="5" id="KW-1185">Reference proteome</keyword>
<organism evidence="4 5">
    <name type="scientific">Panicum miliaceum</name>
    <name type="common">Proso millet</name>
    <name type="synonym">Broomcorn millet</name>
    <dbReference type="NCBI Taxonomy" id="4540"/>
    <lineage>
        <taxon>Eukaryota</taxon>
        <taxon>Viridiplantae</taxon>
        <taxon>Streptophyta</taxon>
        <taxon>Embryophyta</taxon>
        <taxon>Tracheophyta</taxon>
        <taxon>Spermatophyta</taxon>
        <taxon>Magnoliopsida</taxon>
        <taxon>Liliopsida</taxon>
        <taxon>Poales</taxon>
        <taxon>Poaceae</taxon>
        <taxon>PACMAD clade</taxon>
        <taxon>Panicoideae</taxon>
        <taxon>Panicodae</taxon>
        <taxon>Paniceae</taxon>
        <taxon>Panicinae</taxon>
        <taxon>Panicum</taxon>
        <taxon>Panicum sect. Panicum</taxon>
    </lineage>
</organism>
<name>A0A3L6SMF7_PANMI</name>
<dbReference type="AlphaFoldDB" id="A0A3L6SMF7"/>
<comment type="caution">
    <text evidence="4">The sequence shown here is derived from an EMBL/GenBank/DDBJ whole genome shotgun (WGS) entry which is preliminary data.</text>
</comment>